<feature type="domain" description="TonB-dependent receptor plug" evidence="15">
    <location>
        <begin position="73"/>
        <end position="170"/>
    </location>
</feature>
<evidence type="ECO:0000256" key="13">
    <source>
        <dbReference type="SAM" id="SignalP"/>
    </source>
</evidence>
<sequence>MNTTTNPCRARLCLLGAALAGAVSLALPAQSVKISAGEAEEIVEMSPFEVSTSKDVGYMAASSLTGGRTSMDLRDSPAVVSVLTREFLDDIAATTLAEASQWATNAMPMDGNAEAVQGEYQVRFRGMGAGFPTRNYFVWYVDSDDYNTERFEFARGPNGVLFGDGNVSGIATTWTKRANLYKPRHVASLRMDSYGGWRMAFDANQPLVSRKFALRVNGLLNRAEGWRDFAESDRDGLHLAGTWRVLPSMNFRFEGEYGDMERYIYKQNFKDYASYWNGYTTTNGNDANTNIIDRPPPGQEHGLQRLSSMSNGSYFLWVPSMAGLNVTNWGNLCQTNGTGAPLMAEQRTDIASEISDRVPMLPYREFNIQPLDSIVHNRYYTFSGYLDKHFGDWLFMELSFNHSERNNDAWDNSALWEEYHIDINRKLPNGDPNPKFGAPYTDQTRGTQDGKNLVDEVRFMATSLFESRRIRQRVTAIVGGREETSYEIHSRPRLINKTNGANYKLWERYYWDEPAVAAGEIPEITNPNLDLVWQRVNVAYNDRWVKSAQILGTTQFLRERVTLLYGIRYDDYENRTAAAAAVPVVEPTGRDVQKVSPVSRSLGAVWYFLENVGVFGNYSESFNAPRNGPNLLDGSYPDIVRNEGMDLGLRFEFFNKKITGSASYYDNTQNKNPNDSYTNAYNTQLQYLWQHSGRPDQETILYRDTRDYKGTGYEIDITANPTKNLRVMFNLALPETEAVNLRPGLRKYFYESLPTWQSAIGNLTDTPEDISVKNQMLTYIESIENALKAAAKGTVLPHTIKYSANIYGTYSFTSGPLRSLEIGFGANIRGKRNIGVADPDHPFDYSYAKAYQTYSAHASYRLRFGNKRPLRLQVNVSNLFDNDDKIVYGVFAYRMYGLAANPRLTASGDYNYLDPRKITFSAVYQF</sequence>
<keyword evidence="3" id="KW-1134">Transmembrane beta strand</keyword>
<dbReference type="SUPFAM" id="SSF56935">
    <property type="entry name" value="Porins"/>
    <property type="match status" value="1"/>
</dbReference>
<evidence type="ECO:0000256" key="1">
    <source>
        <dbReference type="ARBA" id="ARBA00004571"/>
    </source>
</evidence>
<feature type="domain" description="TonB-dependent receptor-like beta-barrel" evidence="14">
    <location>
        <begin position="387"/>
        <end position="879"/>
    </location>
</feature>
<comment type="subcellular location">
    <subcellularLocation>
        <location evidence="1">Cell outer membrane</location>
        <topology evidence="1">Multi-pass membrane protein</topology>
    </subcellularLocation>
</comment>
<keyword evidence="7" id="KW-0408">Iron</keyword>
<keyword evidence="10 12" id="KW-0472">Membrane</keyword>
<evidence type="ECO:0000256" key="6">
    <source>
        <dbReference type="ARBA" id="ARBA00022729"/>
    </source>
</evidence>
<dbReference type="OrthoDB" id="175046at2"/>
<evidence type="ECO:0000256" key="2">
    <source>
        <dbReference type="ARBA" id="ARBA00022448"/>
    </source>
</evidence>
<evidence type="ECO:0000259" key="15">
    <source>
        <dbReference type="Pfam" id="PF07715"/>
    </source>
</evidence>
<proteinExistence type="inferred from homology"/>
<evidence type="ECO:0000256" key="3">
    <source>
        <dbReference type="ARBA" id="ARBA00022452"/>
    </source>
</evidence>
<evidence type="ECO:0000256" key="10">
    <source>
        <dbReference type="ARBA" id="ARBA00023136"/>
    </source>
</evidence>
<name>A0A178IPR2_9BACT</name>
<protein>
    <submittedName>
        <fullName evidence="16">Uncharacterized protein</fullName>
    </submittedName>
</protein>
<dbReference type="Proteomes" id="UP000078486">
    <property type="component" value="Unassembled WGS sequence"/>
</dbReference>
<accession>A0A178IPR2</accession>
<keyword evidence="4" id="KW-0410">Iron transport</keyword>
<dbReference type="InterPro" id="IPR036942">
    <property type="entry name" value="Beta-barrel_TonB_sf"/>
</dbReference>
<comment type="caution">
    <text evidence="16">The sequence shown here is derived from an EMBL/GenBank/DDBJ whole genome shotgun (WGS) entry which is preliminary data.</text>
</comment>
<keyword evidence="8" id="KW-0406">Ion transport</keyword>
<dbReference type="InterPro" id="IPR039426">
    <property type="entry name" value="TonB-dep_rcpt-like"/>
</dbReference>
<dbReference type="Pfam" id="PF00593">
    <property type="entry name" value="TonB_dep_Rec_b-barrel"/>
    <property type="match status" value="1"/>
</dbReference>
<feature type="chain" id="PRO_5008089324" evidence="13">
    <location>
        <begin position="30"/>
        <end position="926"/>
    </location>
</feature>
<evidence type="ECO:0000256" key="4">
    <source>
        <dbReference type="ARBA" id="ARBA00022496"/>
    </source>
</evidence>
<dbReference type="Gene3D" id="2.40.170.20">
    <property type="entry name" value="TonB-dependent receptor, beta-barrel domain"/>
    <property type="match status" value="1"/>
</dbReference>
<dbReference type="InterPro" id="IPR000531">
    <property type="entry name" value="Beta-barrel_TonB"/>
</dbReference>
<evidence type="ECO:0000313" key="17">
    <source>
        <dbReference type="Proteomes" id="UP000078486"/>
    </source>
</evidence>
<reference evidence="16 17" key="1">
    <citation type="submission" date="2016-01" db="EMBL/GenBank/DDBJ databases">
        <title>High potential of lignocellulose degradation of a new Verrucomicrobia species.</title>
        <authorList>
            <person name="Wang Y."/>
            <person name="Shi Y."/>
            <person name="Qiu Z."/>
            <person name="Liu S."/>
            <person name="Yang H."/>
        </authorList>
    </citation>
    <scope>NUCLEOTIDE SEQUENCE [LARGE SCALE GENOMIC DNA]</scope>
    <source>
        <strain evidence="16 17">TSB47</strain>
    </source>
</reference>
<dbReference type="Pfam" id="PF07715">
    <property type="entry name" value="Plug"/>
    <property type="match status" value="1"/>
</dbReference>
<evidence type="ECO:0000256" key="5">
    <source>
        <dbReference type="ARBA" id="ARBA00022692"/>
    </source>
</evidence>
<dbReference type="GO" id="GO:0015344">
    <property type="term" value="F:siderophore uptake transmembrane transporter activity"/>
    <property type="evidence" value="ECO:0007669"/>
    <property type="project" value="TreeGrafter"/>
</dbReference>
<evidence type="ECO:0000256" key="9">
    <source>
        <dbReference type="ARBA" id="ARBA00023077"/>
    </source>
</evidence>
<evidence type="ECO:0000256" key="11">
    <source>
        <dbReference type="ARBA" id="ARBA00023237"/>
    </source>
</evidence>
<keyword evidence="2" id="KW-0813">Transport</keyword>
<keyword evidence="5" id="KW-0812">Transmembrane</keyword>
<dbReference type="GO" id="GO:0009279">
    <property type="term" value="C:cell outer membrane"/>
    <property type="evidence" value="ECO:0007669"/>
    <property type="project" value="UniProtKB-SubCell"/>
</dbReference>
<dbReference type="RefSeq" id="WP_068769003.1">
    <property type="nucleotide sequence ID" value="NZ_CP109796.1"/>
</dbReference>
<evidence type="ECO:0000259" key="14">
    <source>
        <dbReference type="Pfam" id="PF00593"/>
    </source>
</evidence>
<evidence type="ECO:0000256" key="8">
    <source>
        <dbReference type="ARBA" id="ARBA00023065"/>
    </source>
</evidence>
<keyword evidence="11" id="KW-0998">Cell outer membrane</keyword>
<dbReference type="InterPro" id="IPR012910">
    <property type="entry name" value="Plug_dom"/>
</dbReference>
<feature type="signal peptide" evidence="13">
    <location>
        <begin position="1"/>
        <end position="29"/>
    </location>
</feature>
<evidence type="ECO:0000256" key="7">
    <source>
        <dbReference type="ARBA" id="ARBA00023004"/>
    </source>
</evidence>
<gene>
    <name evidence="16" type="ORF">AW736_04260</name>
</gene>
<dbReference type="Gene3D" id="2.170.130.10">
    <property type="entry name" value="TonB-dependent receptor, plug domain"/>
    <property type="match status" value="1"/>
</dbReference>
<dbReference type="PANTHER" id="PTHR32552:SF68">
    <property type="entry name" value="FERRICHROME OUTER MEMBRANE TRANSPORTER_PHAGE RECEPTOR"/>
    <property type="match status" value="1"/>
</dbReference>
<evidence type="ECO:0000313" key="16">
    <source>
        <dbReference type="EMBL" id="OAM91235.1"/>
    </source>
</evidence>
<dbReference type="EMBL" id="LRRQ01000034">
    <property type="protein sequence ID" value="OAM91235.1"/>
    <property type="molecule type" value="Genomic_DNA"/>
</dbReference>
<comment type="similarity">
    <text evidence="12">Belongs to the TonB-dependent receptor family.</text>
</comment>
<dbReference type="STRING" id="1184151.AW736_04260"/>
<dbReference type="AlphaFoldDB" id="A0A178IPR2"/>
<dbReference type="InterPro" id="IPR037066">
    <property type="entry name" value="Plug_dom_sf"/>
</dbReference>
<keyword evidence="17" id="KW-1185">Reference proteome</keyword>
<keyword evidence="6 13" id="KW-0732">Signal</keyword>
<dbReference type="PANTHER" id="PTHR32552">
    <property type="entry name" value="FERRICHROME IRON RECEPTOR-RELATED"/>
    <property type="match status" value="1"/>
</dbReference>
<keyword evidence="9 12" id="KW-0798">TonB box</keyword>
<evidence type="ECO:0000256" key="12">
    <source>
        <dbReference type="RuleBase" id="RU003357"/>
    </source>
</evidence>
<organism evidence="16 17">
    <name type="scientific">Termitidicoccus mucosus</name>
    <dbReference type="NCBI Taxonomy" id="1184151"/>
    <lineage>
        <taxon>Bacteria</taxon>
        <taxon>Pseudomonadati</taxon>
        <taxon>Verrucomicrobiota</taxon>
        <taxon>Opitutia</taxon>
        <taxon>Opitutales</taxon>
        <taxon>Opitutaceae</taxon>
        <taxon>Termitidicoccus</taxon>
    </lineage>
</organism>